<dbReference type="InterPro" id="IPR013103">
    <property type="entry name" value="RVT_2"/>
</dbReference>
<evidence type="ECO:0000259" key="1">
    <source>
        <dbReference type="Pfam" id="PF07727"/>
    </source>
</evidence>
<reference evidence="2" key="1">
    <citation type="journal article" date="2014" name="Nat. Commun.">
        <title>Genome sequence of mungbean and insights into evolution within Vigna species.</title>
        <authorList>
            <person name="Kang Y.J."/>
            <person name="Kim S.K."/>
            <person name="Kim M.Y."/>
            <person name="Lestari P."/>
            <person name="Kim K.H."/>
            <person name="Ha B.K."/>
            <person name="Jun T.H."/>
            <person name="Hwang W.J."/>
            <person name="Lee T."/>
            <person name="Lee J."/>
            <person name="Shim S."/>
            <person name="Yoon M.Y."/>
            <person name="Jang Y.E."/>
            <person name="Han K.S."/>
            <person name="Taeprayoon P."/>
            <person name="Yoon N."/>
            <person name="Somta P."/>
            <person name="Tanya P."/>
            <person name="Kim K.S."/>
            <person name="Gwag J.G."/>
            <person name="Moon J.K."/>
            <person name="Lee Y.H."/>
            <person name="Park B.S."/>
            <person name="Bombarely A."/>
            <person name="Doyle J.J."/>
            <person name="Jackson S.A."/>
            <person name="Schafleitner R."/>
            <person name="Srinives P."/>
            <person name="Varshney R.K."/>
            <person name="Lee S.H."/>
        </authorList>
    </citation>
    <scope>NUCLEOTIDE SEQUENCE [LARGE SCALE GENOMIC DNA]</scope>
    <source>
        <strain evidence="2">cv. VC1973A</strain>
    </source>
</reference>
<gene>
    <name evidence="3" type="primary">LOC106766008</name>
</gene>
<dbReference type="SUPFAM" id="SSF56672">
    <property type="entry name" value="DNA/RNA polymerases"/>
    <property type="match status" value="1"/>
</dbReference>
<dbReference type="PANTHER" id="PTHR11439:SF483">
    <property type="entry name" value="PEPTIDE SYNTHASE GLIP-LIKE, PUTATIVE (AFU_ORTHOLOGUE AFUA_3G12920)-RELATED"/>
    <property type="match status" value="1"/>
</dbReference>
<organism evidence="2 3">
    <name type="scientific">Vigna radiata var. radiata</name>
    <name type="common">Mung bean</name>
    <name type="synonym">Phaseolus aureus</name>
    <dbReference type="NCBI Taxonomy" id="3916"/>
    <lineage>
        <taxon>Eukaryota</taxon>
        <taxon>Viridiplantae</taxon>
        <taxon>Streptophyta</taxon>
        <taxon>Embryophyta</taxon>
        <taxon>Tracheophyta</taxon>
        <taxon>Spermatophyta</taxon>
        <taxon>Magnoliopsida</taxon>
        <taxon>eudicotyledons</taxon>
        <taxon>Gunneridae</taxon>
        <taxon>Pentapetalae</taxon>
        <taxon>rosids</taxon>
        <taxon>fabids</taxon>
        <taxon>Fabales</taxon>
        <taxon>Fabaceae</taxon>
        <taxon>Papilionoideae</taxon>
        <taxon>50 kb inversion clade</taxon>
        <taxon>NPAAA clade</taxon>
        <taxon>indigoferoid/millettioid clade</taxon>
        <taxon>Phaseoleae</taxon>
        <taxon>Vigna</taxon>
    </lineage>
</organism>
<dbReference type="STRING" id="3916.A0A1S3UJP2"/>
<evidence type="ECO:0000313" key="3">
    <source>
        <dbReference type="RefSeq" id="XP_014506257.1"/>
    </source>
</evidence>
<dbReference type="GeneID" id="106766008"/>
<evidence type="ECO:0000313" key="2">
    <source>
        <dbReference type="Proteomes" id="UP000087766"/>
    </source>
</evidence>
<proteinExistence type="predicted"/>
<sequence length="252" mass="28656">MDVKSAFLNGPLEEEVHTLLICLYVDDLLITKSSTREIECFKLKMMEELEMTDLGSLGYFLGLEFVQTKDGLHLNQRKYILETLERFNLKDCNSTSVSVMANTKLSLQHEETKVDATLFKQIVGTFRYICSSRPDISFGVGLVSRFMHDPRQSHITTAKHVVRYLKGTIDYGLYFPRKINETIGVLEAWCNADWSGDQVDRKSTFEYLFKLLGASISWCSKKQDVVALSSCEAKYISVAEAACQSAWIETIL</sequence>
<dbReference type="PANTHER" id="PTHR11439">
    <property type="entry name" value="GAG-POL-RELATED RETROTRANSPOSON"/>
    <property type="match status" value="1"/>
</dbReference>
<name>A0A1S3UJP2_VIGRR</name>
<dbReference type="Pfam" id="PF07727">
    <property type="entry name" value="RVT_2"/>
    <property type="match status" value="1"/>
</dbReference>
<dbReference type="CDD" id="cd09272">
    <property type="entry name" value="RNase_HI_RT_Ty1"/>
    <property type="match status" value="1"/>
</dbReference>
<protein>
    <submittedName>
        <fullName evidence="3">Uncharacterized protein LOC106766008</fullName>
    </submittedName>
</protein>
<dbReference type="KEGG" id="vra:106766008"/>
<dbReference type="InterPro" id="IPR043502">
    <property type="entry name" value="DNA/RNA_pol_sf"/>
</dbReference>
<reference evidence="3" key="2">
    <citation type="submission" date="2025-08" db="UniProtKB">
        <authorList>
            <consortium name="RefSeq"/>
        </authorList>
    </citation>
    <scope>IDENTIFICATION</scope>
    <source>
        <tissue evidence="3">Leaf</tissue>
    </source>
</reference>
<keyword evidence="2" id="KW-1185">Reference proteome</keyword>
<dbReference type="Proteomes" id="UP000087766">
    <property type="component" value="Chromosome 7"/>
</dbReference>
<dbReference type="RefSeq" id="XP_014506257.1">
    <property type="nucleotide sequence ID" value="XM_014650771.1"/>
</dbReference>
<dbReference type="AlphaFoldDB" id="A0A1S3UJP2"/>
<accession>A0A1S3UJP2</accession>
<dbReference type="OrthoDB" id="1922643at2759"/>
<feature type="domain" description="Reverse transcriptase Ty1/copia-type" evidence="1">
    <location>
        <begin position="19"/>
        <end position="99"/>
    </location>
</feature>